<protein>
    <submittedName>
        <fullName evidence="1">Uncharacterized protein</fullName>
    </submittedName>
</protein>
<dbReference type="Proteomes" id="UP000004980">
    <property type="component" value="Unassembled WGS sequence"/>
</dbReference>
<evidence type="ECO:0000313" key="2">
    <source>
        <dbReference type="Proteomes" id="UP000004980"/>
    </source>
</evidence>
<evidence type="ECO:0000313" key="1">
    <source>
        <dbReference type="EMBL" id="EIN01532.1"/>
    </source>
</evidence>
<dbReference type="RefSeq" id="WP_007579580.1">
    <property type="nucleotide sequence ID" value="NZ_AKAU01000056.1"/>
</dbReference>
<comment type="caution">
    <text evidence="1">The sequence shown here is derived from an EMBL/GenBank/DDBJ whole genome shotgun (WGS) entry which is preliminary data.</text>
</comment>
<gene>
    <name evidence="1" type="ORF">WQE_08502</name>
</gene>
<proteinExistence type="predicted"/>
<sequence>MQTVNKTEKQANNPGRGVIADTPAVLNDLYKQSEDCGQVCCGWLHSRALPPSMKSLISETLVLAIAIPESIRLDWGSQTEDWLIPYNETDYVQQHATLLMMLGNGPLAVEMDLAWHAFYGTEDSVFVLYVGGAGTLIVRYSWNEKFLYTLDALDKTAGANYVHDEEDAEYALSIGKPVHGGSQAPAVLPAEYFAIDDNGRLMDCQVSRRPRQAD</sequence>
<dbReference type="EMBL" id="AKAU01000056">
    <property type="protein sequence ID" value="EIN01532.1"/>
    <property type="molecule type" value="Genomic_DNA"/>
</dbReference>
<keyword evidence="2" id="KW-1185">Reference proteome</keyword>
<name>A0ABN0FRW9_9BURK</name>
<organism evidence="1 2">
    <name type="scientific">Paraburkholderia hospita</name>
    <dbReference type="NCBI Taxonomy" id="169430"/>
    <lineage>
        <taxon>Bacteria</taxon>
        <taxon>Pseudomonadati</taxon>
        <taxon>Pseudomonadota</taxon>
        <taxon>Betaproteobacteria</taxon>
        <taxon>Burkholderiales</taxon>
        <taxon>Burkholderiaceae</taxon>
        <taxon>Paraburkholderia</taxon>
    </lineage>
</organism>
<reference evidence="1 2" key="1">
    <citation type="journal article" date="2012" name="J. Bacteriol.">
        <title>Draft Genome Sequence of the Soil Bacterium Burkholderia terrae Strain BS001, Which Interacts with Fungal Surface Structures.</title>
        <authorList>
            <person name="Nazir R."/>
            <person name="Hansen M.A."/>
            <person name="Sorensen S."/>
            <person name="van Elsas J.D."/>
        </authorList>
    </citation>
    <scope>NUCLEOTIDE SEQUENCE [LARGE SCALE GENOMIC DNA]</scope>
    <source>
        <strain evidence="1 2">BS001</strain>
    </source>
</reference>
<accession>A0ABN0FRW9</accession>